<dbReference type="STRING" id="857967.G0QRH0"/>
<evidence type="ECO:0000256" key="8">
    <source>
        <dbReference type="ARBA" id="ARBA00023136"/>
    </source>
</evidence>
<evidence type="ECO:0000313" key="11">
    <source>
        <dbReference type="EMBL" id="EGR32185.1"/>
    </source>
</evidence>
<feature type="repeat" description="Solcar" evidence="9">
    <location>
        <begin position="199"/>
        <end position="284"/>
    </location>
</feature>
<dbReference type="AlphaFoldDB" id="G0QRH0"/>
<keyword evidence="7" id="KW-0496">Mitochondrion</keyword>
<evidence type="ECO:0000256" key="7">
    <source>
        <dbReference type="ARBA" id="ARBA00023128"/>
    </source>
</evidence>
<protein>
    <submittedName>
        <fullName evidence="11">Mitochondrial carrier protein, putative</fullName>
    </submittedName>
</protein>
<keyword evidence="4 9" id="KW-0812">Transmembrane</keyword>
<evidence type="ECO:0000313" key="12">
    <source>
        <dbReference type="Proteomes" id="UP000008983"/>
    </source>
</evidence>
<dbReference type="OrthoDB" id="44467at2759"/>
<comment type="subcellular location">
    <subcellularLocation>
        <location evidence="1">Mitochondrion membrane</location>
        <topology evidence="1">Multi-pass membrane protein</topology>
    </subcellularLocation>
</comment>
<dbReference type="GO" id="GO:0031966">
    <property type="term" value="C:mitochondrial membrane"/>
    <property type="evidence" value="ECO:0007669"/>
    <property type="project" value="UniProtKB-SubCell"/>
</dbReference>
<evidence type="ECO:0000256" key="6">
    <source>
        <dbReference type="ARBA" id="ARBA00022989"/>
    </source>
</evidence>
<dbReference type="Pfam" id="PF00153">
    <property type="entry name" value="Mito_carr"/>
    <property type="match status" value="3"/>
</dbReference>
<feature type="repeat" description="Solcar" evidence="9">
    <location>
        <begin position="103"/>
        <end position="192"/>
    </location>
</feature>
<reference evidence="11 12" key="1">
    <citation type="submission" date="2011-07" db="EMBL/GenBank/DDBJ databases">
        <authorList>
            <person name="Coyne R."/>
            <person name="Brami D."/>
            <person name="Johnson J."/>
            <person name="Hostetler J."/>
            <person name="Hannick L."/>
            <person name="Clark T."/>
            <person name="Cassidy-Hanley D."/>
            <person name="Inman J."/>
        </authorList>
    </citation>
    <scope>NUCLEOTIDE SEQUENCE [LARGE SCALE GENOMIC DNA]</scope>
    <source>
        <strain evidence="11 12">G5</strain>
    </source>
</reference>
<sequence length="293" mass="31895">MVAAAQTGAPKKNPLKAIISGGLAGGIEIMITYPTEFVKTKMQLYPDLAKKGIMFCANDTIKKHGIIGLYRGQSVLILFSVPKVAARFGANEYLKQHYFTDKNNRYHTFCAGLGAGIFEAITVVTPSETIKVKLIHDLLLDQPKFRGLIHGCTSISKQYGISGLYKGLVPTILKQGSNQGIRFLVYGDVNKQLQALGCNQIVSSLLASGFAGICSTLANTPVDVIKTNMQGLNAGKYKNWFDCAAHIAKNEGLKGFYKGTVARLSRVVADVAITFTLFEQISKGLNYVWPDKH</sequence>
<dbReference type="GO" id="GO:0006843">
    <property type="term" value="P:mitochondrial citrate transmembrane transport"/>
    <property type="evidence" value="ECO:0007669"/>
    <property type="project" value="TreeGrafter"/>
</dbReference>
<dbReference type="RefSeq" id="XP_004035671.1">
    <property type="nucleotide sequence ID" value="XM_004035623.1"/>
</dbReference>
<keyword evidence="6" id="KW-1133">Transmembrane helix</keyword>
<dbReference type="InterPro" id="IPR002067">
    <property type="entry name" value="MCP"/>
</dbReference>
<evidence type="ECO:0000256" key="10">
    <source>
        <dbReference type="RuleBase" id="RU000488"/>
    </source>
</evidence>
<dbReference type="SUPFAM" id="SSF103506">
    <property type="entry name" value="Mitochondrial carrier"/>
    <property type="match status" value="1"/>
</dbReference>
<dbReference type="Gene3D" id="1.50.40.10">
    <property type="entry name" value="Mitochondrial carrier domain"/>
    <property type="match status" value="1"/>
</dbReference>
<dbReference type="OMA" id="AWYAGCT"/>
<evidence type="ECO:0000256" key="9">
    <source>
        <dbReference type="PROSITE-ProRule" id="PRU00282"/>
    </source>
</evidence>
<accession>G0QRH0</accession>
<dbReference type="Proteomes" id="UP000008983">
    <property type="component" value="Unassembled WGS sequence"/>
</dbReference>
<dbReference type="PRINTS" id="PR00926">
    <property type="entry name" value="MITOCARRIER"/>
</dbReference>
<keyword evidence="12" id="KW-1185">Reference proteome</keyword>
<name>G0QRH0_ICHMU</name>
<evidence type="ECO:0000256" key="3">
    <source>
        <dbReference type="ARBA" id="ARBA00022448"/>
    </source>
</evidence>
<dbReference type="InterPro" id="IPR018108">
    <property type="entry name" value="MCP_transmembrane"/>
</dbReference>
<dbReference type="InterPro" id="IPR049563">
    <property type="entry name" value="TXTP-like"/>
</dbReference>
<comment type="similarity">
    <text evidence="2 10">Belongs to the mitochondrial carrier (TC 2.A.29) family.</text>
</comment>
<organism evidence="11 12">
    <name type="scientific">Ichthyophthirius multifiliis</name>
    <name type="common">White spot disease agent</name>
    <name type="synonym">Ich</name>
    <dbReference type="NCBI Taxonomy" id="5932"/>
    <lineage>
        <taxon>Eukaryota</taxon>
        <taxon>Sar</taxon>
        <taxon>Alveolata</taxon>
        <taxon>Ciliophora</taxon>
        <taxon>Intramacronucleata</taxon>
        <taxon>Oligohymenophorea</taxon>
        <taxon>Hymenostomatida</taxon>
        <taxon>Ophryoglenina</taxon>
        <taxon>Ichthyophthirius</taxon>
    </lineage>
</organism>
<dbReference type="PANTHER" id="PTHR45788">
    <property type="entry name" value="SUCCINATE/FUMARATE MITOCHONDRIAL TRANSPORTER-RELATED"/>
    <property type="match status" value="1"/>
</dbReference>
<keyword evidence="5" id="KW-0677">Repeat</keyword>
<dbReference type="PANTHER" id="PTHR45788:SF4">
    <property type="entry name" value="TRICARBOXYLATE TRANSPORT PROTEIN, MITOCHONDRIAL"/>
    <property type="match status" value="1"/>
</dbReference>
<dbReference type="GeneID" id="14908341"/>
<dbReference type="GO" id="GO:0071913">
    <property type="term" value="F:citrate secondary active transmembrane transporter activity"/>
    <property type="evidence" value="ECO:0007669"/>
    <property type="project" value="TreeGrafter"/>
</dbReference>
<keyword evidence="8 9" id="KW-0472">Membrane</keyword>
<evidence type="ECO:0000256" key="4">
    <source>
        <dbReference type="ARBA" id="ARBA00022692"/>
    </source>
</evidence>
<evidence type="ECO:0000256" key="5">
    <source>
        <dbReference type="ARBA" id="ARBA00022737"/>
    </source>
</evidence>
<dbReference type="eggNOG" id="KOG0756">
    <property type="taxonomic scope" value="Eukaryota"/>
</dbReference>
<proteinExistence type="inferred from homology"/>
<evidence type="ECO:0000256" key="1">
    <source>
        <dbReference type="ARBA" id="ARBA00004225"/>
    </source>
</evidence>
<dbReference type="InterPro" id="IPR023395">
    <property type="entry name" value="MCP_dom_sf"/>
</dbReference>
<keyword evidence="3 10" id="KW-0813">Transport</keyword>
<dbReference type="FunFam" id="1.50.40.10:FF:000007">
    <property type="entry name" value="Mitochondrial tricarboxylate transport protein-like"/>
    <property type="match status" value="1"/>
</dbReference>
<dbReference type="PROSITE" id="PS50920">
    <property type="entry name" value="SOLCAR"/>
    <property type="match status" value="3"/>
</dbReference>
<evidence type="ECO:0000256" key="2">
    <source>
        <dbReference type="ARBA" id="ARBA00006375"/>
    </source>
</evidence>
<feature type="repeat" description="Solcar" evidence="9">
    <location>
        <begin position="12"/>
        <end position="97"/>
    </location>
</feature>
<gene>
    <name evidence="11" type="ORF">IMG5_092820</name>
</gene>
<dbReference type="InParanoid" id="G0QRH0"/>
<dbReference type="EMBL" id="GL983756">
    <property type="protein sequence ID" value="EGR32185.1"/>
    <property type="molecule type" value="Genomic_DNA"/>
</dbReference>